<comment type="caution">
    <text evidence="2">The sequence shown here is derived from an EMBL/GenBank/DDBJ whole genome shotgun (WGS) entry which is preliminary data.</text>
</comment>
<feature type="compositionally biased region" description="Low complexity" evidence="1">
    <location>
        <begin position="62"/>
        <end position="72"/>
    </location>
</feature>
<feature type="region of interest" description="Disordered" evidence="1">
    <location>
        <begin position="1"/>
        <end position="129"/>
    </location>
</feature>
<reference evidence="2 3" key="1">
    <citation type="journal article" date="2008" name="Appl. Environ. Microbiol.">
        <title>Genomic insights into Mn(II) oxidation by the marine alphaproteobacterium Aurantimonas sp. strain SI85-9A1.</title>
        <authorList>
            <person name="Dick G.J."/>
            <person name="Podell S."/>
            <person name="Johnson H.A."/>
            <person name="Rivera-Espinoza Y."/>
            <person name="Bernier-Latmani R."/>
            <person name="McCarthy J.K."/>
            <person name="Torpey J.W."/>
            <person name="Clement B.G."/>
            <person name="Gaasterland T."/>
            <person name="Tebo B.M."/>
        </authorList>
    </citation>
    <scope>NUCLEOTIDE SEQUENCE [LARGE SCALE GENOMIC DNA]</scope>
    <source>
        <strain evidence="2 3">SI85-9A1</strain>
    </source>
</reference>
<evidence type="ECO:0000313" key="2">
    <source>
        <dbReference type="EMBL" id="EAS49883.1"/>
    </source>
</evidence>
<dbReference type="HOGENOM" id="CLU_1946380_0_0_5"/>
<protein>
    <submittedName>
        <fullName evidence="2">Uncharacterized protein</fullName>
    </submittedName>
</protein>
<organism evidence="2 3">
    <name type="scientific">Aurantimonas manganoxydans (strain ATCC BAA-1229 / DSM 21871 / SI85-9A1)</name>
    <dbReference type="NCBI Taxonomy" id="287752"/>
    <lineage>
        <taxon>Bacteria</taxon>
        <taxon>Pseudomonadati</taxon>
        <taxon>Pseudomonadota</taxon>
        <taxon>Alphaproteobacteria</taxon>
        <taxon>Hyphomicrobiales</taxon>
        <taxon>Aurantimonadaceae</taxon>
        <taxon>Aurantimonas</taxon>
    </lineage>
</organism>
<evidence type="ECO:0000256" key="1">
    <source>
        <dbReference type="SAM" id="MobiDB-lite"/>
    </source>
</evidence>
<sequence>MPERLCPARRPGLRRSPASASLFARTRPADAGVPSRRRPSPPTPGRRNGASFRSSEVSCQNPLASARDAAAARPHRPVRHGAPQIKRGARARVSETGAENRVRIKKVSCRRRNGDEEGARTRLPIAALQ</sequence>
<feature type="compositionally biased region" description="Polar residues" evidence="1">
    <location>
        <begin position="51"/>
        <end position="61"/>
    </location>
</feature>
<dbReference type="AlphaFoldDB" id="Q1YJ84"/>
<dbReference type="EMBL" id="AAPJ01000003">
    <property type="protein sequence ID" value="EAS49883.1"/>
    <property type="molecule type" value="Genomic_DNA"/>
</dbReference>
<proteinExistence type="predicted"/>
<gene>
    <name evidence="2" type="ORF">SI859A1_01235</name>
</gene>
<dbReference type="BioCyc" id="AURANTIMONAS:SI859A1_01235-MONOMER"/>
<dbReference type="Proteomes" id="UP000000321">
    <property type="component" value="Unassembled WGS sequence"/>
</dbReference>
<name>Q1YJ84_AURMS</name>
<accession>Q1YJ84</accession>
<keyword evidence="3" id="KW-1185">Reference proteome</keyword>
<evidence type="ECO:0000313" key="3">
    <source>
        <dbReference type="Proteomes" id="UP000000321"/>
    </source>
</evidence>